<evidence type="ECO:0000256" key="3">
    <source>
        <dbReference type="ARBA" id="ARBA00022989"/>
    </source>
</evidence>
<name>A0ABQ0GKW7_9PEZI</name>
<accession>A0ABQ0GKW7</accession>
<dbReference type="InterPro" id="IPR008253">
    <property type="entry name" value="Marvel"/>
</dbReference>
<evidence type="ECO:0000313" key="7">
    <source>
        <dbReference type="EMBL" id="GAB1318366.1"/>
    </source>
</evidence>
<dbReference type="EMBL" id="BAAFSV010000005">
    <property type="protein sequence ID" value="GAB1318366.1"/>
    <property type="molecule type" value="Genomic_DNA"/>
</dbReference>
<reference evidence="7 8" key="1">
    <citation type="submission" date="2024-09" db="EMBL/GenBank/DDBJ databases">
        <title>Itraconazole resistance in Madurella fahalii resulting from another homologue of gene encoding cytochrome P450 14-alpha sterol demethylase (CYP51).</title>
        <authorList>
            <person name="Yoshioka I."/>
            <person name="Fahal A.H."/>
            <person name="Kaneko S."/>
            <person name="Yaguchi T."/>
        </authorList>
    </citation>
    <scope>NUCLEOTIDE SEQUENCE [LARGE SCALE GENOMIC DNA]</scope>
    <source>
        <strain evidence="7 8">IFM 68171</strain>
    </source>
</reference>
<keyword evidence="3 5" id="KW-1133">Transmembrane helix</keyword>
<evidence type="ECO:0000256" key="4">
    <source>
        <dbReference type="ARBA" id="ARBA00023136"/>
    </source>
</evidence>
<gene>
    <name evidence="7" type="ORF">MFIFM68171_08576</name>
</gene>
<dbReference type="GeneID" id="98179319"/>
<feature type="transmembrane region" description="Helical" evidence="5">
    <location>
        <begin position="52"/>
        <end position="71"/>
    </location>
</feature>
<evidence type="ECO:0000313" key="8">
    <source>
        <dbReference type="Proteomes" id="UP001628179"/>
    </source>
</evidence>
<feature type="domain" description="MARVEL" evidence="6">
    <location>
        <begin position="8"/>
        <end position="149"/>
    </location>
</feature>
<evidence type="ECO:0000256" key="1">
    <source>
        <dbReference type="ARBA" id="ARBA00004141"/>
    </source>
</evidence>
<dbReference type="PANTHER" id="PTHR39608">
    <property type="entry name" value="INTEGRAL MEMBRANE PROTEIN (AFU_ORTHOLOGUE AFUA_5G08640)"/>
    <property type="match status" value="1"/>
</dbReference>
<feature type="transmembrane region" description="Helical" evidence="5">
    <location>
        <begin position="12"/>
        <end position="32"/>
    </location>
</feature>
<keyword evidence="4 5" id="KW-0472">Membrane</keyword>
<sequence length="177" mass="19532">MGTVSKVLLVVLRLGQLASGAIVLGLLSRFFYLLNDSAPADSAGAIEPNGRLIYAAVIAALTILATLIFMPPLAYSFWSWPIDFLFFIAWLVVFCLLETLTRVNTCGSGWFITYWGFYWGRWYREGEPGIDVNRTGCSAWRTILAFSFIHSHLSLPPKRFSGELPPSNGSASFNGAP</sequence>
<keyword evidence="8" id="KW-1185">Reference proteome</keyword>
<keyword evidence="2 5" id="KW-0812">Transmembrane</keyword>
<dbReference type="RefSeq" id="XP_070920097.1">
    <property type="nucleotide sequence ID" value="XM_071063996.1"/>
</dbReference>
<comment type="caution">
    <text evidence="7">The sequence shown here is derived from an EMBL/GenBank/DDBJ whole genome shotgun (WGS) entry which is preliminary data.</text>
</comment>
<organism evidence="7 8">
    <name type="scientific">Madurella fahalii</name>
    <dbReference type="NCBI Taxonomy" id="1157608"/>
    <lineage>
        <taxon>Eukaryota</taxon>
        <taxon>Fungi</taxon>
        <taxon>Dikarya</taxon>
        <taxon>Ascomycota</taxon>
        <taxon>Pezizomycotina</taxon>
        <taxon>Sordariomycetes</taxon>
        <taxon>Sordariomycetidae</taxon>
        <taxon>Sordariales</taxon>
        <taxon>Sordariales incertae sedis</taxon>
        <taxon>Madurella</taxon>
    </lineage>
</organism>
<protein>
    <submittedName>
        <fullName evidence="7">MARVEL domain-containing protein</fullName>
    </submittedName>
</protein>
<dbReference type="Pfam" id="PF01284">
    <property type="entry name" value="MARVEL"/>
    <property type="match status" value="1"/>
</dbReference>
<proteinExistence type="predicted"/>
<comment type="subcellular location">
    <subcellularLocation>
        <location evidence="1">Membrane</location>
        <topology evidence="1">Multi-pass membrane protein</topology>
    </subcellularLocation>
</comment>
<evidence type="ECO:0000256" key="2">
    <source>
        <dbReference type="ARBA" id="ARBA00022692"/>
    </source>
</evidence>
<dbReference type="PANTHER" id="PTHR39608:SF1">
    <property type="entry name" value="INTEGRAL MEMBRANE PROTEIN (AFU_ORTHOLOGUE AFUA_5G08640)"/>
    <property type="match status" value="1"/>
</dbReference>
<feature type="transmembrane region" description="Helical" evidence="5">
    <location>
        <begin position="77"/>
        <end position="97"/>
    </location>
</feature>
<evidence type="ECO:0000256" key="5">
    <source>
        <dbReference type="SAM" id="Phobius"/>
    </source>
</evidence>
<dbReference type="Proteomes" id="UP001628179">
    <property type="component" value="Unassembled WGS sequence"/>
</dbReference>
<evidence type="ECO:0000259" key="6">
    <source>
        <dbReference type="Pfam" id="PF01284"/>
    </source>
</evidence>